<feature type="region of interest" description="Disordered" evidence="1">
    <location>
        <begin position="1"/>
        <end position="126"/>
    </location>
</feature>
<reference evidence="2 3" key="1">
    <citation type="journal article" date="2018" name="Nat. Ecol. Evol.">
        <title>Shark genomes provide insights into elasmobranch evolution and the origin of vertebrates.</title>
        <authorList>
            <person name="Hara Y"/>
            <person name="Yamaguchi K"/>
            <person name="Onimaru K"/>
            <person name="Kadota M"/>
            <person name="Koyanagi M"/>
            <person name="Keeley SD"/>
            <person name="Tatsumi K"/>
            <person name="Tanaka K"/>
            <person name="Motone F"/>
            <person name="Kageyama Y"/>
            <person name="Nozu R"/>
            <person name="Adachi N"/>
            <person name="Nishimura O"/>
            <person name="Nakagawa R"/>
            <person name="Tanegashima C"/>
            <person name="Kiyatake I"/>
            <person name="Matsumoto R"/>
            <person name="Murakumo K"/>
            <person name="Nishida K"/>
            <person name="Terakita A"/>
            <person name="Kuratani S"/>
            <person name="Sato K"/>
            <person name="Hyodo S Kuraku.S."/>
        </authorList>
    </citation>
    <scope>NUCLEOTIDE SEQUENCE [LARGE SCALE GENOMIC DNA]</scope>
</reference>
<feature type="non-terminal residue" evidence="2">
    <location>
        <position position="126"/>
    </location>
</feature>
<keyword evidence="3" id="KW-1185">Reference proteome</keyword>
<dbReference type="STRING" id="137246.A0A401T8S0"/>
<sequence length="126" mass="14498">MSHHIHHPLSAHLPHHTRHRRKLPRPERTKKKRRKKKKTSVPPSEGTPTIQEVDEEEEEPSEVETQDRDLSGNEDTHDPPKADTSSNRSLGSHLISTESTESLMMQQQIQDCERLQPWQPHTGLTG</sequence>
<dbReference type="AlphaFoldDB" id="A0A401T8S0"/>
<feature type="compositionally biased region" description="Basic residues" evidence="1">
    <location>
        <begin position="1"/>
        <end position="39"/>
    </location>
</feature>
<evidence type="ECO:0000313" key="2">
    <source>
        <dbReference type="EMBL" id="GCC39048.1"/>
    </source>
</evidence>
<feature type="compositionally biased region" description="Polar residues" evidence="1">
    <location>
        <begin position="83"/>
        <end position="110"/>
    </location>
</feature>
<gene>
    <name evidence="2" type="ORF">chiPu_0023351</name>
</gene>
<comment type="caution">
    <text evidence="2">The sequence shown here is derived from an EMBL/GenBank/DDBJ whole genome shotgun (WGS) entry which is preliminary data.</text>
</comment>
<feature type="compositionally biased region" description="Acidic residues" evidence="1">
    <location>
        <begin position="52"/>
        <end position="64"/>
    </location>
</feature>
<evidence type="ECO:0000256" key="1">
    <source>
        <dbReference type="SAM" id="MobiDB-lite"/>
    </source>
</evidence>
<evidence type="ECO:0000313" key="3">
    <source>
        <dbReference type="Proteomes" id="UP000287033"/>
    </source>
</evidence>
<dbReference type="Proteomes" id="UP000287033">
    <property type="component" value="Unassembled WGS sequence"/>
</dbReference>
<accession>A0A401T8S0</accession>
<protein>
    <submittedName>
        <fullName evidence="2">Uncharacterized protein</fullName>
    </submittedName>
</protein>
<organism evidence="2 3">
    <name type="scientific">Chiloscyllium punctatum</name>
    <name type="common">Brownbanded bambooshark</name>
    <name type="synonym">Hemiscyllium punctatum</name>
    <dbReference type="NCBI Taxonomy" id="137246"/>
    <lineage>
        <taxon>Eukaryota</taxon>
        <taxon>Metazoa</taxon>
        <taxon>Chordata</taxon>
        <taxon>Craniata</taxon>
        <taxon>Vertebrata</taxon>
        <taxon>Chondrichthyes</taxon>
        <taxon>Elasmobranchii</taxon>
        <taxon>Galeomorphii</taxon>
        <taxon>Galeoidea</taxon>
        <taxon>Orectolobiformes</taxon>
        <taxon>Hemiscylliidae</taxon>
        <taxon>Chiloscyllium</taxon>
    </lineage>
</organism>
<feature type="compositionally biased region" description="Basic and acidic residues" evidence="1">
    <location>
        <begin position="65"/>
        <end position="81"/>
    </location>
</feature>
<name>A0A401T8S0_CHIPU</name>
<dbReference type="EMBL" id="BEZZ01019550">
    <property type="protein sequence ID" value="GCC39048.1"/>
    <property type="molecule type" value="Genomic_DNA"/>
</dbReference>
<proteinExistence type="predicted"/>